<evidence type="ECO:0000259" key="4">
    <source>
        <dbReference type="PROSITE" id="PS50932"/>
    </source>
</evidence>
<dbReference type="RefSeq" id="WP_056645257.1">
    <property type="nucleotide sequence ID" value="NZ_LRIE01000073.1"/>
</dbReference>
<dbReference type="PROSITE" id="PS00356">
    <property type="entry name" value="HTH_LACI_1"/>
    <property type="match status" value="1"/>
</dbReference>
<dbReference type="PATRIC" id="fig|43678.3.peg.2205"/>
<accession>A0A161XEK2</accession>
<dbReference type="CDD" id="cd06288">
    <property type="entry name" value="PBP1_sucrose_transcription_regulator"/>
    <property type="match status" value="1"/>
</dbReference>
<dbReference type="Gene3D" id="1.10.260.40">
    <property type="entry name" value="lambda repressor-like DNA-binding domains"/>
    <property type="match status" value="1"/>
</dbReference>
<dbReference type="PANTHER" id="PTHR30146">
    <property type="entry name" value="LACI-RELATED TRANSCRIPTIONAL REPRESSOR"/>
    <property type="match status" value="1"/>
</dbReference>
<evidence type="ECO:0000256" key="1">
    <source>
        <dbReference type="ARBA" id="ARBA00023015"/>
    </source>
</evidence>
<evidence type="ECO:0000256" key="3">
    <source>
        <dbReference type="ARBA" id="ARBA00023163"/>
    </source>
</evidence>
<gene>
    <name evidence="5" type="primary">ccpA_3</name>
    <name evidence="5" type="ORF">OJAG_21150</name>
</gene>
<dbReference type="STRING" id="43678.OJAG_21150"/>
<dbReference type="Pfam" id="PF00356">
    <property type="entry name" value="LacI"/>
    <property type="match status" value="1"/>
</dbReference>
<dbReference type="Proteomes" id="UP000076447">
    <property type="component" value="Unassembled WGS sequence"/>
</dbReference>
<protein>
    <submittedName>
        <fullName evidence="5">Catabolite control protein A</fullName>
    </submittedName>
</protein>
<evidence type="ECO:0000313" key="6">
    <source>
        <dbReference type="Proteomes" id="UP000076447"/>
    </source>
</evidence>
<dbReference type="SMART" id="SM00354">
    <property type="entry name" value="HTH_LACI"/>
    <property type="match status" value="1"/>
</dbReference>
<keyword evidence="3" id="KW-0804">Transcription</keyword>
<dbReference type="PROSITE" id="PS50932">
    <property type="entry name" value="HTH_LACI_2"/>
    <property type="match status" value="1"/>
</dbReference>
<dbReference type="SUPFAM" id="SSF53822">
    <property type="entry name" value="Periplasmic binding protein-like I"/>
    <property type="match status" value="1"/>
</dbReference>
<dbReference type="EMBL" id="LRIE01000073">
    <property type="protein sequence ID" value="KZM35147.1"/>
    <property type="molecule type" value="Genomic_DNA"/>
</dbReference>
<dbReference type="PANTHER" id="PTHR30146:SF109">
    <property type="entry name" value="HTH-TYPE TRANSCRIPTIONAL REGULATOR GALS"/>
    <property type="match status" value="1"/>
</dbReference>
<dbReference type="InterPro" id="IPR028082">
    <property type="entry name" value="Peripla_BP_I"/>
</dbReference>
<dbReference type="Gene3D" id="3.40.50.2300">
    <property type="match status" value="2"/>
</dbReference>
<comment type="caution">
    <text evidence="5">The sequence shown here is derived from an EMBL/GenBank/DDBJ whole genome shotgun (WGS) entry which is preliminary data.</text>
</comment>
<feature type="domain" description="HTH lacI-type" evidence="4">
    <location>
        <begin position="19"/>
        <end position="73"/>
    </location>
</feature>
<evidence type="ECO:0000256" key="2">
    <source>
        <dbReference type="ARBA" id="ARBA00023125"/>
    </source>
</evidence>
<reference evidence="5 6" key="1">
    <citation type="submission" date="2016-01" db="EMBL/GenBank/DDBJ databases">
        <title>Genome sequence of Oerskovia enterophila VJag, an agar and cellulose degrading bacterium.</title>
        <authorList>
            <person name="Poehlein A."/>
            <person name="Jag V."/>
            <person name="Bengelsdorf F."/>
            <person name="Duerre P."/>
            <person name="Daniel R."/>
        </authorList>
    </citation>
    <scope>NUCLEOTIDE SEQUENCE [LARGE SCALE GENOMIC DNA]</scope>
    <source>
        <strain evidence="5 6">VJag</strain>
    </source>
</reference>
<dbReference type="InterPro" id="IPR046335">
    <property type="entry name" value="LacI/GalR-like_sensor"/>
</dbReference>
<dbReference type="AlphaFoldDB" id="A0A161XEK2"/>
<organism evidence="5 6">
    <name type="scientific">Oerskovia enterophila</name>
    <dbReference type="NCBI Taxonomy" id="43678"/>
    <lineage>
        <taxon>Bacteria</taxon>
        <taxon>Bacillati</taxon>
        <taxon>Actinomycetota</taxon>
        <taxon>Actinomycetes</taxon>
        <taxon>Micrococcales</taxon>
        <taxon>Cellulomonadaceae</taxon>
        <taxon>Oerskovia</taxon>
    </lineage>
</organism>
<dbReference type="GO" id="GO:0003700">
    <property type="term" value="F:DNA-binding transcription factor activity"/>
    <property type="evidence" value="ECO:0007669"/>
    <property type="project" value="TreeGrafter"/>
</dbReference>
<keyword evidence="2" id="KW-0238">DNA-binding</keyword>
<dbReference type="OrthoDB" id="3467214at2"/>
<dbReference type="CDD" id="cd01392">
    <property type="entry name" value="HTH_LacI"/>
    <property type="match status" value="1"/>
</dbReference>
<dbReference type="InterPro" id="IPR010982">
    <property type="entry name" value="Lambda_DNA-bd_dom_sf"/>
</dbReference>
<sequence>MVREDEGGSPPVDRAKRSVTLTDVARLAGVSVATASKALNGRDQVKAETRTRVMEAAERLSFQPNALARGLLAGRTGTVGLLTSDLEGRFVIPILMGAEDAFGAGRVSVFLCDARGDSIREQYHLQALLSRRVDGLIVVGRQTDPRQSLGQRLPVPVVYAYAPSQDDADLSIVPDNVAGGRVAVEHLIACGRRRIAHVSGDPTYAAAQDRAAGTAAALSAAGLELAGDGVLFGEWSERWGRSATAMLLAKDPSIDAIFAASDQIARGVLETLRELGRDVPGDVSVIGFDNWEQFALGARPELTSVDNNLEVLGRYAAQRLFAAIDGQRASGVEKLPCRLVPRGSTSPLGALGALGA</sequence>
<name>A0A161XEK2_9CELL</name>
<dbReference type="Pfam" id="PF13377">
    <property type="entry name" value="Peripla_BP_3"/>
    <property type="match status" value="1"/>
</dbReference>
<dbReference type="SUPFAM" id="SSF47413">
    <property type="entry name" value="lambda repressor-like DNA-binding domains"/>
    <property type="match status" value="1"/>
</dbReference>
<proteinExistence type="predicted"/>
<dbReference type="GO" id="GO:0000976">
    <property type="term" value="F:transcription cis-regulatory region binding"/>
    <property type="evidence" value="ECO:0007669"/>
    <property type="project" value="TreeGrafter"/>
</dbReference>
<evidence type="ECO:0000313" key="5">
    <source>
        <dbReference type="EMBL" id="KZM35147.1"/>
    </source>
</evidence>
<dbReference type="InterPro" id="IPR000843">
    <property type="entry name" value="HTH_LacI"/>
</dbReference>
<keyword evidence="1" id="KW-0805">Transcription regulation</keyword>